<gene>
    <name evidence="1" type="ORF">ENUP19_0102G0008</name>
</gene>
<dbReference type="Proteomes" id="UP001628156">
    <property type="component" value="Unassembled WGS sequence"/>
</dbReference>
<sequence length="82" mass="9440">MDLSGFGTTIIEESFSEDDKELTNEEESNNMTFTKTGLQQLNSAYQECYFQYQIGSTTTKQQLKPILIELHHLIQKSFSLLN</sequence>
<dbReference type="EMBL" id="BAAFRS010000102">
    <property type="protein sequence ID" value="GAB1222309.1"/>
    <property type="molecule type" value="Genomic_DNA"/>
</dbReference>
<comment type="caution">
    <text evidence="1">The sequence shown here is derived from an EMBL/GenBank/DDBJ whole genome shotgun (WGS) entry which is preliminary data.</text>
</comment>
<organism evidence="1 2">
    <name type="scientific">Entamoeba nuttalli</name>
    <dbReference type="NCBI Taxonomy" id="412467"/>
    <lineage>
        <taxon>Eukaryota</taxon>
        <taxon>Amoebozoa</taxon>
        <taxon>Evosea</taxon>
        <taxon>Archamoebae</taxon>
        <taxon>Mastigamoebida</taxon>
        <taxon>Entamoebidae</taxon>
        <taxon>Entamoeba</taxon>
    </lineage>
</organism>
<keyword evidence="2" id="KW-1185">Reference proteome</keyword>
<accession>A0ABQ0DHH7</accession>
<evidence type="ECO:0000313" key="1">
    <source>
        <dbReference type="EMBL" id="GAB1222309.1"/>
    </source>
</evidence>
<reference evidence="1 2" key="1">
    <citation type="journal article" date="2019" name="PLoS Negl. Trop. Dis.">
        <title>Whole genome sequencing of Entamoeba nuttalli reveals mammalian host-related molecular signatures and a novel octapeptide-repeat surface protein.</title>
        <authorList>
            <person name="Tanaka M."/>
            <person name="Makiuchi T."/>
            <person name="Komiyama T."/>
            <person name="Shiina T."/>
            <person name="Osaki K."/>
            <person name="Tachibana H."/>
        </authorList>
    </citation>
    <scope>NUCLEOTIDE SEQUENCE [LARGE SCALE GENOMIC DNA]</scope>
    <source>
        <strain evidence="1 2">P19-061405</strain>
    </source>
</reference>
<evidence type="ECO:0000313" key="2">
    <source>
        <dbReference type="Proteomes" id="UP001628156"/>
    </source>
</evidence>
<protein>
    <submittedName>
        <fullName evidence="1">Uncharacterized protein</fullName>
    </submittedName>
</protein>
<name>A0ABQ0DHH7_9EUKA</name>
<proteinExistence type="predicted"/>